<protein>
    <recommendedName>
        <fullName evidence="3">ER-bound oxygenase mpaB/mpaB'/Rubber oxygenase catalytic domain-containing protein</fullName>
    </recommendedName>
</protein>
<dbReference type="InterPro" id="IPR018713">
    <property type="entry name" value="MPAB/Lcp_cat_dom"/>
</dbReference>
<evidence type="ECO:0000256" key="1">
    <source>
        <dbReference type="SAM" id="Phobius"/>
    </source>
</evidence>
<dbReference type="GeneID" id="95981225"/>
<dbReference type="PANTHER" id="PTHR36124:SF1">
    <property type="entry name" value="ER-BOUND OXYGENASE MPAB_MPAB'_RUBBER OXYGENASE CATALYTIC DOMAIN-CONTAINING PROTEIN"/>
    <property type="match status" value="1"/>
</dbReference>
<keyword evidence="1" id="KW-0812">Transmembrane</keyword>
<keyword evidence="5" id="KW-1185">Reference proteome</keyword>
<comment type="caution">
    <text evidence="4">The sequence shown here is derived from an EMBL/GenBank/DDBJ whole genome shotgun (WGS) entry which is preliminary data.</text>
</comment>
<accession>A0ABR3QCP2</accession>
<evidence type="ECO:0000313" key="5">
    <source>
        <dbReference type="Proteomes" id="UP001565368"/>
    </source>
</evidence>
<dbReference type="PANTHER" id="PTHR36124">
    <property type="match status" value="1"/>
</dbReference>
<feature type="domain" description="ER-bound oxygenase mpaB/mpaB'/Rubber oxygenase catalytic" evidence="3">
    <location>
        <begin position="100"/>
        <end position="270"/>
    </location>
</feature>
<keyword evidence="1" id="KW-1133">Transmembrane helix</keyword>
<feature type="chain" id="PRO_5045045211" description="ER-bound oxygenase mpaB/mpaB'/Rubber oxygenase catalytic domain-containing protein" evidence="2">
    <location>
        <begin position="21"/>
        <end position="384"/>
    </location>
</feature>
<dbReference type="EMBL" id="JBBXJM010000001">
    <property type="protein sequence ID" value="KAL1412437.1"/>
    <property type="molecule type" value="Genomic_DNA"/>
</dbReference>
<dbReference type="RefSeq" id="XP_069212381.1">
    <property type="nucleotide sequence ID" value="XM_069348837.1"/>
</dbReference>
<dbReference type="Proteomes" id="UP001565368">
    <property type="component" value="Unassembled WGS sequence"/>
</dbReference>
<name>A0ABR3QCP2_9TREE</name>
<feature type="signal peptide" evidence="2">
    <location>
        <begin position="1"/>
        <end position="20"/>
    </location>
</feature>
<sequence>MHYAYALAAGALLLALRVAAVRRARFARYDALHAKFAHLLEDPSKMTYQESEEIQKVMQSYDMPWIAILSLSFALFKTYAIPTISLVLNKSGQLSDPAVAARRAEDTAVFIGEFLYGGLDSERGCVALARLNWLHGRYGALITRDNLLYTLSLFVFEPAVWAKKYEWRGMSELEQEARYIFWREIGARMGIADIPSTRAALLEWSVAYADRAEKYAPQNKSVGDATFHVLLKPMPGPLKAFGKRAGIVFLPDRTREAFGYAPAPWVLRQLVPALLSLKGWVCGYLLMPRATPPDYVEAVVVKDEKGGEKLVRHGFLFEPWYCAPGSTSIGALGTGKPGKGWHEGGFMPETLGPERLMAQGVELSLKNGAEMRTAAMACPFFRPS</sequence>
<gene>
    <name evidence="4" type="ORF">Q8F55_000182</name>
</gene>
<dbReference type="Pfam" id="PF09995">
    <property type="entry name" value="MPAB_Lcp_cat"/>
    <property type="match status" value="1"/>
</dbReference>
<evidence type="ECO:0000259" key="3">
    <source>
        <dbReference type="Pfam" id="PF09995"/>
    </source>
</evidence>
<keyword evidence="2" id="KW-0732">Signal</keyword>
<reference evidence="4 5" key="1">
    <citation type="submission" date="2023-08" db="EMBL/GenBank/DDBJ databases">
        <title>Annotated Genome Sequence of Vanrija albida AlHP1.</title>
        <authorList>
            <person name="Herzog R."/>
        </authorList>
    </citation>
    <scope>NUCLEOTIDE SEQUENCE [LARGE SCALE GENOMIC DNA]</scope>
    <source>
        <strain evidence="4 5">AlHP1</strain>
    </source>
</reference>
<feature type="transmembrane region" description="Helical" evidence="1">
    <location>
        <begin position="65"/>
        <end position="88"/>
    </location>
</feature>
<dbReference type="InterPro" id="IPR046366">
    <property type="entry name" value="MPAB"/>
</dbReference>
<evidence type="ECO:0000313" key="4">
    <source>
        <dbReference type="EMBL" id="KAL1412437.1"/>
    </source>
</evidence>
<keyword evidence="1" id="KW-0472">Membrane</keyword>
<proteinExistence type="predicted"/>
<evidence type="ECO:0000256" key="2">
    <source>
        <dbReference type="SAM" id="SignalP"/>
    </source>
</evidence>
<organism evidence="4 5">
    <name type="scientific">Vanrija albida</name>
    <dbReference type="NCBI Taxonomy" id="181172"/>
    <lineage>
        <taxon>Eukaryota</taxon>
        <taxon>Fungi</taxon>
        <taxon>Dikarya</taxon>
        <taxon>Basidiomycota</taxon>
        <taxon>Agaricomycotina</taxon>
        <taxon>Tremellomycetes</taxon>
        <taxon>Trichosporonales</taxon>
        <taxon>Trichosporonaceae</taxon>
        <taxon>Vanrija</taxon>
    </lineage>
</organism>